<keyword evidence="11" id="KW-1185">Reference proteome</keyword>
<dbReference type="InterPro" id="IPR006274">
    <property type="entry name" value="CarbamoylP_synth_ssu"/>
</dbReference>
<comment type="subunit">
    <text evidence="8">Composed of two chains; the small (or glutamine) chain promotes the hydrolysis of glutamine to ammonia, which is used by the large (or ammonia) chain to synthesize carbamoyl phosphate. Tetramer of heterodimers (alpha,beta)4.</text>
</comment>
<evidence type="ECO:0000256" key="2">
    <source>
        <dbReference type="ARBA" id="ARBA00007800"/>
    </source>
</evidence>
<dbReference type="InterPro" id="IPR036480">
    <property type="entry name" value="CarbP_synth_ssu_N_sf"/>
</dbReference>
<dbReference type="GO" id="GO:0005524">
    <property type="term" value="F:ATP binding"/>
    <property type="evidence" value="ECO:0007669"/>
    <property type="project" value="UniProtKB-UniRule"/>
</dbReference>
<evidence type="ECO:0000259" key="9">
    <source>
        <dbReference type="SMART" id="SM01097"/>
    </source>
</evidence>
<feature type="binding site" evidence="8">
    <location>
        <position position="269"/>
    </location>
    <ligand>
        <name>L-glutamine</name>
        <dbReference type="ChEBI" id="CHEBI:58359"/>
    </ligand>
</feature>
<dbReference type="InterPro" id="IPR002474">
    <property type="entry name" value="CarbamoylP_synth_ssu_N"/>
</dbReference>
<dbReference type="EMBL" id="ADVG01000001">
    <property type="protein sequence ID" value="EFH88995.1"/>
    <property type="molecule type" value="Genomic_DNA"/>
</dbReference>
<evidence type="ECO:0000256" key="8">
    <source>
        <dbReference type="HAMAP-Rule" id="MF_01209"/>
    </source>
</evidence>
<feature type="domain" description="Carbamoyl-phosphate synthase small subunit N-terminal" evidence="9">
    <location>
        <begin position="27"/>
        <end position="158"/>
    </location>
</feature>
<feature type="binding site" evidence="8">
    <location>
        <position position="71"/>
    </location>
    <ligand>
        <name>L-glutamine</name>
        <dbReference type="ChEBI" id="CHEBI:58359"/>
    </ligand>
</feature>
<dbReference type="EC" id="6.3.5.5" evidence="8"/>
<feature type="binding site" evidence="8">
    <location>
        <position position="242"/>
    </location>
    <ligand>
        <name>L-glutamine</name>
        <dbReference type="ChEBI" id="CHEBI:58359"/>
    </ligand>
</feature>
<evidence type="ECO:0000256" key="7">
    <source>
        <dbReference type="ARBA" id="ARBA00048816"/>
    </source>
</evidence>
<organism evidence="10 11">
    <name type="scientific">Ktedonobacter racemifer DSM 44963</name>
    <dbReference type="NCBI Taxonomy" id="485913"/>
    <lineage>
        <taxon>Bacteria</taxon>
        <taxon>Bacillati</taxon>
        <taxon>Chloroflexota</taxon>
        <taxon>Ktedonobacteria</taxon>
        <taxon>Ktedonobacterales</taxon>
        <taxon>Ktedonobacteraceae</taxon>
        <taxon>Ktedonobacter</taxon>
    </lineage>
</organism>
<dbReference type="PRINTS" id="PR00096">
    <property type="entry name" value="GATASE"/>
</dbReference>
<dbReference type="PROSITE" id="PS51273">
    <property type="entry name" value="GATASE_TYPE_1"/>
    <property type="match status" value="1"/>
</dbReference>
<feature type="binding site" evidence="8">
    <location>
        <position position="240"/>
    </location>
    <ligand>
        <name>L-glutamine</name>
        <dbReference type="ChEBI" id="CHEBI:58359"/>
    </ligand>
</feature>
<comment type="catalytic activity">
    <reaction evidence="7 8">
        <text>hydrogencarbonate + L-glutamine + 2 ATP + H2O = carbamoyl phosphate + L-glutamate + 2 ADP + phosphate + 2 H(+)</text>
        <dbReference type="Rhea" id="RHEA:18633"/>
        <dbReference type="ChEBI" id="CHEBI:15377"/>
        <dbReference type="ChEBI" id="CHEBI:15378"/>
        <dbReference type="ChEBI" id="CHEBI:17544"/>
        <dbReference type="ChEBI" id="CHEBI:29985"/>
        <dbReference type="ChEBI" id="CHEBI:30616"/>
        <dbReference type="ChEBI" id="CHEBI:43474"/>
        <dbReference type="ChEBI" id="CHEBI:58228"/>
        <dbReference type="ChEBI" id="CHEBI:58359"/>
        <dbReference type="ChEBI" id="CHEBI:456216"/>
        <dbReference type="EC" id="6.3.5.5"/>
    </reaction>
</comment>
<dbReference type="eggNOG" id="COG0505">
    <property type="taxonomic scope" value="Bacteria"/>
</dbReference>
<proteinExistence type="inferred from homology"/>
<dbReference type="GO" id="GO:0006526">
    <property type="term" value="P:L-arginine biosynthetic process"/>
    <property type="evidence" value="ECO:0007669"/>
    <property type="project" value="UniProtKB-UniRule"/>
</dbReference>
<protein>
    <recommendedName>
        <fullName evidence="8">Carbamoyl phosphate synthase small chain</fullName>
        <ecNumber evidence="8">6.3.5.5</ecNumber>
    </recommendedName>
    <alternativeName>
        <fullName evidence="8">Carbamoyl phosphate synthetase glutamine chain</fullName>
    </alternativeName>
</protein>
<comment type="similarity">
    <text evidence="2 8">Belongs to the CarA family.</text>
</comment>
<comment type="function">
    <text evidence="8">Small subunit of the glutamine-dependent carbamoyl phosphate synthetase (CPSase). CPSase catalyzes the formation of carbamoyl phosphate from the ammonia moiety of glutamine, carbonate, and phosphate donated by ATP, constituting the first step of 2 biosynthetic pathways, one leading to arginine and/or urea and the other to pyrimidine nucleotides. The small subunit (glutamine amidotransferase) binds and cleaves glutamine to supply the large subunit with the substrate ammonia.</text>
</comment>
<evidence type="ECO:0000256" key="4">
    <source>
        <dbReference type="ARBA" id="ARBA00022741"/>
    </source>
</evidence>
<comment type="pathway">
    <text evidence="1 8">Amino-acid biosynthesis; L-arginine biosynthesis; carbamoyl phosphate from bicarbonate: step 1/1.</text>
</comment>
<feature type="active site" evidence="8">
    <location>
        <position position="352"/>
    </location>
</feature>
<comment type="pathway">
    <text evidence="8">Pyrimidine metabolism; UMP biosynthesis via de novo pathway; (S)-dihydroorotate from bicarbonate: step 1/3.</text>
</comment>
<dbReference type="UniPathway" id="UPA00068">
    <property type="reaction ID" value="UER00171"/>
</dbReference>
<evidence type="ECO:0000256" key="1">
    <source>
        <dbReference type="ARBA" id="ARBA00005077"/>
    </source>
</evidence>
<dbReference type="InterPro" id="IPR029062">
    <property type="entry name" value="Class_I_gatase-like"/>
</dbReference>
<dbReference type="InterPro" id="IPR017926">
    <property type="entry name" value="GATASE"/>
</dbReference>
<dbReference type="RefSeq" id="WP_007905291.1">
    <property type="nucleotide sequence ID" value="NZ_ADVG01000001.1"/>
</dbReference>
<dbReference type="NCBIfam" id="NF009475">
    <property type="entry name" value="PRK12838.1"/>
    <property type="match status" value="1"/>
</dbReference>
<comment type="caution">
    <text evidence="10">The sequence shown here is derived from an EMBL/GenBank/DDBJ whole genome shotgun (WGS) entry which is preliminary data.</text>
</comment>
<feature type="binding site" evidence="8">
    <location>
        <position position="313"/>
    </location>
    <ligand>
        <name>L-glutamine</name>
        <dbReference type="ChEBI" id="CHEBI:58359"/>
    </ligand>
</feature>
<evidence type="ECO:0000256" key="3">
    <source>
        <dbReference type="ARBA" id="ARBA00022598"/>
    </source>
</evidence>
<evidence type="ECO:0000313" key="10">
    <source>
        <dbReference type="EMBL" id="EFH88995.1"/>
    </source>
</evidence>
<dbReference type="Pfam" id="PF00117">
    <property type="entry name" value="GATase"/>
    <property type="match status" value="1"/>
</dbReference>
<dbReference type="SUPFAM" id="SSF52317">
    <property type="entry name" value="Class I glutamine amidotransferase-like"/>
    <property type="match status" value="1"/>
</dbReference>
<dbReference type="NCBIfam" id="TIGR01368">
    <property type="entry name" value="CPSaseIIsmall"/>
    <property type="match status" value="1"/>
</dbReference>
<feature type="active site" description="Nucleophile" evidence="8">
    <location>
        <position position="268"/>
    </location>
</feature>
<keyword evidence="6 8" id="KW-0315">Glutamine amidotransferase</keyword>
<keyword evidence="4 8" id="KW-0547">Nucleotide-binding</keyword>
<dbReference type="SMART" id="SM01097">
    <property type="entry name" value="CPSase_sm_chain"/>
    <property type="match status" value="1"/>
</dbReference>
<feature type="binding site" evidence="8">
    <location>
        <position position="310"/>
    </location>
    <ligand>
        <name>L-glutamine</name>
        <dbReference type="ChEBI" id="CHEBI:58359"/>
    </ligand>
</feature>
<dbReference type="GO" id="GO:0004088">
    <property type="term" value="F:carbamoyl-phosphate synthase (glutamine-hydrolyzing) activity"/>
    <property type="evidence" value="ECO:0007669"/>
    <property type="project" value="UniProtKB-UniRule"/>
</dbReference>
<feature type="region of interest" description="CPSase" evidence="8">
    <location>
        <begin position="1"/>
        <end position="190"/>
    </location>
</feature>
<dbReference type="GO" id="GO:0004359">
    <property type="term" value="F:glutaminase activity"/>
    <property type="evidence" value="ECO:0007669"/>
    <property type="project" value="RHEA"/>
</dbReference>
<dbReference type="PANTHER" id="PTHR43418:SF7">
    <property type="entry name" value="CARBAMOYL-PHOSPHATE SYNTHASE SMALL CHAIN"/>
    <property type="match status" value="1"/>
</dbReference>
<evidence type="ECO:0000313" key="11">
    <source>
        <dbReference type="Proteomes" id="UP000004508"/>
    </source>
</evidence>
<feature type="binding site" evidence="8">
    <location>
        <position position="272"/>
    </location>
    <ligand>
        <name>L-glutamine</name>
        <dbReference type="ChEBI" id="CHEBI:58359"/>
    </ligand>
</feature>
<comment type="catalytic activity">
    <reaction evidence="8">
        <text>L-glutamine + H2O = L-glutamate + NH4(+)</text>
        <dbReference type="Rhea" id="RHEA:15889"/>
        <dbReference type="ChEBI" id="CHEBI:15377"/>
        <dbReference type="ChEBI" id="CHEBI:28938"/>
        <dbReference type="ChEBI" id="CHEBI:29985"/>
        <dbReference type="ChEBI" id="CHEBI:58359"/>
    </reaction>
</comment>
<dbReference type="Pfam" id="PF00988">
    <property type="entry name" value="CPSase_sm_chain"/>
    <property type="match status" value="1"/>
</dbReference>
<evidence type="ECO:0000256" key="6">
    <source>
        <dbReference type="ARBA" id="ARBA00022962"/>
    </source>
</evidence>
<gene>
    <name evidence="8" type="primary">carA</name>
    <name evidence="10" type="ORF">Krac_10516</name>
</gene>
<dbReference type="GO" id="GO:0006541">
    <property type="term" value="P:glutamine metabolic process"/>
    <property type="evidence" value="ECO:0007669"/>
    <property type="project" value="InterPro"/>
</dbReference>
<reference evidence="10 11" key="1">
    <citation type="journal article" date="2011" name="Stand. Genomic Sci.">
        <title>Non-contiguous finished genome sequence and contextual data of the filamentous soil bacterium Ktedonobacter racemifer type strain (SOSP1-21).</title>
        <authorList>
            <person name="Chang Y.J."/>
            <person name="Land M."/>
            <person name="Hauser L."/>
            <person name="Chertkov O."/>
            <person name="Del Rio T.G."/>
            <person name="Nolan M."/>
            <person name="Copeland A."/>
            <person name="Tice H."/>
            <person name="Cheng J.F."/>
            <person name="Lucas S."/>
            <person name="Han C."/>
            <person name="Goodwin L."/>
            <person name="Pitluck S."/>
            <person name="Ivanova N."/>
            <person name="Ovchinikova G."/>
            <person name="Pati A."/>
            <person name="Chen A."/>
            <person name="Palaniappan K."/>
            <person name="Mavromatis K."/>
            <person name="Liolios K."/>
            <person name="Brettin T."/>
            <person name="Fiebig A."/>
            <person name="Rohde M."/>
            <person name="Abt B."/>
            <person name="Goker M."/>
            <person name="Detter J.C."/>
            <person name="Woyke T."/>
            <person name="Bristow J."/>
            <person name="Eisen J.A."/>
            <person name="Markowitz V."/>
            <person name="Hugenholtz P."/>
            <person name="Kyrpides N.C."/>
            <person name="Klenk H.P."/>
            <person name="Lapidus A."/>
        </authorList>
    </citation>
    <scope>NUCLEOTIDE SEQUENCE [LARGE SCALE GENOMIC DNA]</scope>
    <source>
        <strain evidence="11">DSM 44963</strain>
    </source>
</reference>
<dbReference type="Proteomes" id="UP000004508">
    <property type="component" value="Unassembled WGS sequence"/>
</dbReference>
<feature type="binding site" evidence="8">
    <location>
        <position position="312"/>
    </location>
    <ligand>
        <name>L-glutamine</name>
        <dbReference type="ChEBI" id="CHEBI:58359"/>
    </ligand>
</feature>
<dbReference type="AlphaFoldDB" id="D6THJ0"/>
<dbReference type="SUPFAM" id="SSF52021">
    <property type="entry name" value="Carbamoyl phosphate synthetase, small subunit N-terminal domain"/>
    <property type="match status" value="1"/>
</dbReference>
<dbReference type="InterPro" id="IPR050472">
    <property type="entry name" value="Anth_synth/Amidotransfase"/>
</dbReference>
<keyword evidence="8" id="KW-0028">Amino-acid biosynthesis</keyword>
<keyword evidence="3 8" id="KW-0436">Ligase</keyword>
<sequence>MMLQIDTANKLLKDVVEDSLAFSATARKGVLLLEDGTRFEGLSFGYEQATAGEVVFCTGMVGYPEALTDPSYTGEILTMTYPIIGNYGVPDARRWEGDRIHAAGLIVSNYIPTPSHFESTMDLSTWLKREKIPALEIKDTRLLTQHIRKHGTMLAKIVFDEDIPFHNPYADNLVARVSTSEVREYGSGETTIALIDCGAKHNIIRSLVARGVRVVEVPWDYDLFADDRPFDFDGILVSNGPGNPKVAEKTIQTLRAAMEHEIPIMGICLGHQLLALAAGGDTYKLKFGHRSQNQPCLLAGEKRCYITTQNHGFAVGTVPEGFEPWFINANDNTNEGMRHRSLPFFSVQFHPESTPGPMDTEWLFDLFLEKVYEAKGALI</sequence>
<dbReference type="STRING" id="485913.Krac_10516"/>
<dbReference type="Gene3D" id="3.50.30.20">
    <property type="entry name" value="Carbamoyl-phosphate synthase small subunit, N-terminal domain"/>
    <property type="match status" value="1"/>
</dbReference>
<dbReference type="CDD" id="cd01744">
    <property type="entry name" value="GATase1_CPSase"/>
    <property type="match status" value="1"/>
</dbReference>
<dbReference type="GO" id="GO:0006207">
    <property type="term" value="P:'de novo' pyrimidine nucleobase biosynthetic process"/>
    <property type="evidence" value="ECO:0007669"/>
    <property type="project" value="InterPro"/>
</dbReference>
<dbReference type="GO" id="GO:0044205">
    <property type="term" value="P:'de novo' UMP biosynthetic process"/>
    <property type="evidence" value="ECO:0007669"/>
    <property type="project" value="UniProtKB-UniRule"/>
</dbReference>
<dbReference type="HAMAP" id="MF_01209">
    <property type="entry name" value="CPSase_S_chain"/>
    <property type="match status" value="1"/>
</dbReference>
<dbReference type="FunCoup" id="D6THJ0">
    <property type="interactions" value="579"/>
</dbReference>
<accession>D6THJ0</accession>
<evidence type="ECO:0000256" key="5">
    <source>
        <dbReference type="ARBA" id="ARBA00022840"/>
    </source>
</evidence>
<dbReference type="InParanoid" id="D6THJ0"/>
<dbReference type="InterPro" id="IPR035686">
    <property type="entry name" value="CPSase_GATase1"/>
</dbReference>
<dbReference type="Gene3D" id="3.40.50.880">
    <property type="match status" value="1"/>
</dbReference>
<feature type="active site" evidence="8">
    <location>
        <position position="350"/>
    </location>
</feature>
<keyword evidence="8" id="KW-0055">Arginine biosynthesis</keyword>
<dbReference type="UniPathway" id="UPA00070">
    <property type="reaction ID" value="UER00115"/>
</dbReference>
<dbReference type="PRINTS" id="PR00099">
    <property type="entry name" value="CPSGATASE"/>
</dbReference>
<dbReference type="PANTHER" id="PTHR43418">
    <property type="entry name" value="MULTIFUNCTIONAL TRYPTOPHAN BIOSYNTHESIS PROTEIN-RELATED"/>
    <property type="match status" value="1"/>
</dbReference>
<name>D6THJ0_KTERA</name>
<dbReference type="PRINTS" id="PR00097">
    <property type="entry name" value="ANTSNTHASEII"/>
</dbReference>
<keyword evidence="5 8" id="KW-0067">ATP-binding</keyword>
<keyword evidence="8" id="KW-0665">Pyrimidine biosynthesis</keyword>